<dbReference type="Proteomes" id="UP000694865">
    <property type="component" value="Unplaced"/>
</dbReference>
<evidence type="ECO:0000259" key="9">
    <source>
        <dbReference type="Pfam" id="PF01699"/>
    </source>
</evidence>
<feature type="domain" description="Sodium/calcium exchanger membrane region" evidence="9">
    <location>
        <begin position="47"/>
        <end position="186"/>
    </location>
</feature>
<evidence type="ECO:0000256" key="7">
    <source>
        <dbReference type="ARBA" id="ARBA00023136"/>
    </source>
</evidence>
<feature type="transmembrane region" description="Helical" evidence="8">
    <location>
        <begin position="284"/>
        <end position="307"/>
    </location>
</feature>
<feature type="domain" description="Sodium/calcium exchanger membrane region" evidence="9">
    <location>
        <begin position="285"/>
        <end position="437"/>
    </location>
</feature>
<keyword evidence="10" id="KW-1185">Reference proteome</keyword>
<dbReference type="RefSeq" id="XP_002741734.1">
    <property type="nucleotide sequence ID" value="XM_002741688.1"/>
</dbReference>
<name>A0ABM0H0X2_SACKO</name>
<comment type="subcellular location">
    <subcellularLocation>
        <location evidence="1">Membrane</location>
        <topology evidence="1">Multi-pass membrane protein</topology>
    </subcellularLocation>
</comment>
<keyword evidence="7 8" id="KW-0472">Membrane</keyword>
<dbReference type="Gene3D" id="1.20.1420.30">
    <property type="entry name" value="NCX, central ion-binding region"/>
    <property type="match status" value="2"/>
</dbReference>
<feature type="transmembrane region" description="Helical" evidence="8">
    <location>
        <begin position="143"/>
        <end position="162"/>
    </location>
</feature>
<protein>
    <submittedName>
        <fullName evidence="11">Sodium/potassium/calcium exchanger 4-like</fullName>
    </submittedName>
</protein>
<dbReference type="GeneID" id="100367550"/>
<dbReference type="InterPro" id="IPR004837">
    <property type="entry name" value="NaCa_Exmemb"/>
</dbReference>
<evidence type="ECO:0000256" key="4">
    <source>
        <dbReference type="ARBA" id="ARBA00022568"/>
    </source>
</evidence>
<keyword evidence="3" id="KW-0050">Antiport</keyword>
<comment type="similarity">
    <text evidence="2">Belongs to the Ca(2+):cation antiporter (CaCA) (TC 2.A.19) family. SLC24A subfamily.</text>
</comment>
<sequence length="451" mass="49504">MNQSTALTNISYSVSNDCVEEGPSDVTSAVLFTAQQLRHGAVVIPILVVLYMVSAMNTVSARYFIPAIEAMCIELKISKNIAGTTFVAVGGSLGEVLITTISTVTGSKGVGFGTVVGSAYILMFIVGICAFLSPSTLLEWWPIVRDTLLYSISIIPMVIFLVDGVVYWYESAILLFLYVVYVVVVVFNQRIEASFRKCCYKKFEKGEKQHIIEHSVFAESHTDETIMDVFEEAATEGEDGHYVHYLHHFPKSKLGKVYYVFDAPVSAALYISIPDCHNPRWRKWYPLAIVMSVAWLVFFTLVFLLMLNITAEVLGIPDTVMGLTFGTLGASAPTIVLSVVALQKGHADIAIANALGNNVFNILVCAGLPWFVYSLAHKTNGQHLMAIDVSGGVAFSGSLLLASGLIPLFFLAISRWRLNRLNGAILVMFYIAFTVVTVIFEVNGKRKCITN</sequence>
<feature type="transmembrane region" description="Helical" evidence="8">
    <location>
        <begin position="86"/>
        <end position="104"/>
    </location>
</feature>
<reference evidence="11" key="1">
    <citation type="submission" date="2025-08" db="UniProtKB">
        <authorList>
            <consortium name="RefSeq"/>
        </authorList>
    </citation>
    <scope>IDENTIFICATION</scope>
    <source>
        <tissue evidence="11">Testes</tissue>
    </source>
</reference>
<keyword evidence="4" id="KW-0109">Calcium transport</keyword>
<proteinExistence type="inferred from homology"/>
<feature type="transmembrane region" description="Helical" evidence="8">
    <location>
        <begin position="354"/>
        <end position="373"/>
    </location>
</feature>
<keyword evidence="4" id="KW-0406">Ion transport</keyword>
<evidence type="ECO:0000256" key="3">
    <source>
        <dbReference type="ARBA" id="ARBA00022449"/>
    </source>
</evidence>
<dbReference type="PANTHER" id="PTHR10846:SF8">
    <property type="entry name" value="INNER MEMBRANE PROTEIN YRBG"/>
    <property type="match status" value="1"/>
</dbReference>
<evidence type="ECO:0000256" key="8">
    <source>
        <dbReference type="SAM" id="Phobius"/>
    </source>
</evidence>
<feature type="transmembrane region" description="Helical" evidence="8">
    <location>
        <begin position="393"/>
        <end position="414"/>
    </location>
</feature>
<feature type="transmembrane region" description="Helical" evidence="8">
    <location>
        <begin position="319"/>
        <end position="342"/>
    </location>
</feature>
<keyword evidence="4" id="KW-0813">Transport</keyword>
<keyword evidence="4" id="KW-0106">Calcium</keyword>
<evidence type="ECO:0000256" key="1">
    <source>
        <dbReference type="ARBA" id="ARBA00004141"/>
    </source>
</evidence>
<evidence type="ECO:0000313" key="11">
    <source>
        <dbReference type="RefSeq" id="XP_002741734.1"/>
    </source>
</evidence>
<feature type="transmembrane region" description="Helical" evidence="8">
    <location>
        <begin position="421"/>
        <end position="440"/>
    </location>
</feature>
<accession>A0ABM0H0X2</accession>
<dbReference type="InterPro" id="IPR004481">
    <property type="entry name" value="K/Na/Ca-exchanger"/>
</dbReference>
<evidence type="ECO:0000256" key="5">
    <source>
        <dbReference type="ARBA" id="ARBA00022692"/>
    </source>
</evidence>
<feature type="transmembrane region" description="Helical" evidence="8">
    <location>
        <begin position="168"/>
        <end position="187"/>
    </location>
</feature>
<evidence type="ECO:0000256" key="2">
    <source>
        <dbReference type="ARBA" id="ARBA00005364"/>
    </source>
</evidence>
<evidence type="ECO:0000256" key="6">
    <source>
        <dbReference type="ARBA" id="ARBA00022989"/>
    </source>
</evidence>
<organism evidence="10 11">
    <name type="scientific">Saccoglossus kowalevskii</name>
    <name type="common">Acorn worm</name>
    <dbReference type="NCBI Taxonomy" id="10224"/>
    <lineage>
        <taxon>Eukaryota</taxon>
        <taxon>Metazoa</taxon>
        <taxon>Hemichordata</taxon>
        <taxon>Enteropneusta</taxon>
        <taxon>Harrimaniidae</taxon>
        <taxon>Saccoglossus</taxon>
    </lineage>
</organism>
<keyword evidence="5 8" id="KW-0812">Transmembrane</keyword>
<feature type="transmembrane region" description="Helical" evidence="8">
    <location>
        <begin position="42"/>
        <end position="65"/>
    </location>
</feature>
<keyword evidence="6 8" id="KW-1133">Transmembrane helix</keyword>
<gene>
    <name evidence="11" type="primary">LOC100367550</name>
</gene>
<dbReference type="Pfam" id="PF01699">
    <property type="entry name" value="Na_Ca_ex"/>
    <property type="match status" value="2"/>
</dbReference>
<feature type="transmembrane region" description="Helical" evidence="8">
    <location>
        <begin position="110"/>
        <end position="131"/>
    </location>
</feature>
<dbReference type="InterPro" id="IPR044880">
    <property type="entry name" value="NCX_ion-bd_dom_sf"/>
</dbReference>
<evidence type="ECO:0000313" key="10">
    <source>
        <dbReference type="Proteomes" id="UP000694865"/>
    </source>
</evidence>
<dbReference type="PANTHER" id="PTHR10846">
    <property type="entry name" value="SODIUM/POTASSIUM/CALCIUM EXCHANGER"/>
    <property type="match status" value="1"/>
</dbReference>